<comment type="caution">
    <text evidence="1">The sequence shown here is derived from an EMBL/GenBank/DDBJ whole genome shotgun (WGS) entry which is preliminary data.</text>
</comment>
<dbReference type="AlphaFoldDB" id="A0A0P7VPF1"/>
<organism evidence="1 2">
    <name type="scientific">Scleropages formosus</name>
    <name type="common">Asian bonytongue</name>
    <name type="synonym">Osteoglossum formosum</name>
    <dbReference type="NCBI Taxonomy" id="113540"/>
    <lineage>
        <taxon>Eukaryota</taxon>
        <taxon>Metazoa</taxon>
        <taxon>Chordata</taxon>
        <taxon>Craniata</taxon>
        <taxon>Vertebrata</taxon>
        <taxon>Euteleostomi</taxon>
        <taxon>Actinopterygii</taxon>
        <taxon>Neopterygii</taxon>
        <taxon>Teleostei</taxon>
        <taxon>Osteoglossocephala</taxon>
        <taxon>Osteoglossomorpha</taxon>
        <taxon>Osteoglossiformes</taxon>
        <taxon>Osteoglossidae</taxon>
        <taxon>Scleropages</taxon>
    </lineage>
</organism>
<accession>A0A0P7VPF1</accession>
<gene>
    <name evidence="1" type="ORF">Z043_105458</name>
</gene>
<reference evidence="1 2" key="1">
    <citation type="submission" date="2015-08" db="EMBL/GenBank/DDBJ databases">
        <title>The genome of the Asian arowana (Scleropages formosus).</title>
        <authorList>
            <person name="Tan M.H."/>
            <person name="Gan H.M."/>
            <person name="Croft L.J."/>
            <person name="Austin C.M."/>
        </authorList>
    </citation>
    <scope>NUCLEOTIDE SEQUENCE [LARGE SCALE GENOMIC DNA]</scope>
    <source>
        <strain evidence="1">Aro1</strain>
    </source>
</reference>
<name>A0A0P7VPF1_SCLFO</name>
<dbReference type="EMBL" id="JARO02001499">
    <property type="protein sequence ID" value="KPP75302.1"/>
    <property type="molecule type" value="Genomic_DNA"/>
</dbReference>
<proteinExistence type="predicted"/>
<sequence>MASSANEEKTFRRFLELFLREMRAPLREDEPLPMRPLSDQPALSLPTYSNCPFSLAAGLARATTDDILQSDLSTYHVNKGVEDGPDTLPRESSSLPNTSALLHVISVLAI</sequence>
<dbReference type="Proteomes" id="UP000034805">
    <property type="component" value="Unassembled WGS sequence"/>
</dbReference>
<evidence type="ECO:0000313" key="1">
    <source>
        <dbReference type="EMBL" id="KPP75302.1"/>
    </source>
</evidence>
<evidence type="ECO:0000313" key="2">
    <source>
        <dbReference type="Proteomes" id="UP000034805"/>
    </source>
</evidence>
<protein>
    <submittedName>
        <fullName evidence="1">Uncharacterized protein</fullName>
    </submittedName>
</protein>